<proteinExistence type="predicted"/>
<sequence length="164" mass="19033">MELIPILSLIILVATISTFILSVGAYILYKIRERKGVLATAPKPATLPAELVTPAPLITEQRVPGTERRTFESPQQEFGYEYQRQQSFGMSEEHSRGPELRPTFINNAPPTYSETRYQRPTSEQTRQYEGERKTGRGKFMRYTNEGYDEQGKQEKKKEDNLRWR</sequence>
<keyword evidence="2" id="KW-0472">Membrane</keyword>
<reference evidence="3" key="1">
    <citation type="submission" date="2023-03" db="EMBL/GenBank/DDBJ databases">
        <title>Stygiobacter electus gen. nov., sp. nov., facultatively anaerobic thermotolerant bacterium of the class Ignavibacteria from a well of Yessentuki mineral water deposit.</title>
        <authorList>
            <person name="Podosokorskaya O.A."/>
            <person name="Elcheninov A.G."/>
            <person name="Petrova N.F."/>
            <person name="Zavarzina D.G."/>
            <person name="Kublanov I.V."/>
            <person name="Merkel A.Y."/>
        </authorList>
    </citation>
    <scope>NUCLEOTIDE SEQUENCE</scope>
    <source>
        <strain evidence="3">09-Me</strain>
    </source>
</reference>
<dbReference type="AlphaFoldDB" id="A0AAE3NTS9"/>
<evidence type="ECO:0000313" key="3">
    <source>
        <dbReference type="EMBL" id="MDF1610706.1"/>
    </source>
</evidence>
<evidence type="ECO:0000313" key="4">
    <source>
        <dbReference type="Proteomes" id="UP001221302"/>
    </source>
</evidence>
<dbReference type="RefSeq" id="WP_321534471.1">
    <property type="nucleotide sequence ID" value="NZ_JARGDL010000001.1"/>
</dbReference>
<dbReference type="Proteomes" id="UP001221302">
    <property type="component" value="Unassembled WGS sequence"/>
</dbReference>
<feature type="compositionally biased region" description="Basic and acidic residues" evidence="1">
    <location>
        <begin position="149"/>
        <end position="164"/>
    </location>
</feature>
<feature type="compositionally biased region" description="Polar residues" evidence="1">
    <location>
        <begin position="104"/>
        <end position="125"/>
    </location>
</feature>
<organism evidence="3 4">
    <name type="scientific">Stygiobacter electus</name>
    <dbReference type="NCBI Taxonomy" id="3032292"/>
    <lineage>
        <taxon>Bacteria</taxon>
        <taxon>Pseudomonadati</taxon>
        <taxon>Ignavibacteriota</taxon>
        <taxon>Ignavibacteria</taxon>
        <taxon>Ignavibacteriales</taxon>
        <taxon>Melioribacteraceae</taxon>
        <taxon>Stygiobacter</taxon>
    </lineage>
</organism>
<accession>A0AAE3NTS9</accession>
<dbReference type="EMBL" id="JARGDL010000001">
    <property type="protein sequence ID" value="MDF1610706.1"/>
    <property type="molecule type" value="Genomic_DNA"/>
</dbReference>
<evidence type="ECO:0000256" key="2">
    <source>
        <dbReference type="SAM" id="Phobius"/>
    </source>
</evidence>
<protein>
    <submittedName>
        <fullName evidence="3">Uncharacterized protein</fullName>
    </submittedName>
</protein>
<feature type="transmembrane region" description="Helical" evidence="2">
    <location>
        <begin position="6"/>
        <end position="29"/>
    </location>
</feature>
<keyword evidence="2" id="KW-0812">Transmembrane</keyword>
<name>A0AAE3NTS9_9BACT</name>
<comment type="caution">
    <text evidence="3">The sequence shown here is derived from an EMBL/GenBank/DDBJ whole genome shotgun (WGS) entry which is preliminary data.</text>
</comment>
<gene>
    <name evidence="3" type="ORF">P0M35_00965</name>
</gene>
<keyword evidence="2" id="KW-1133">Transmembrane helix</keyword>
<keyword evidence="4" id="KW-1185">Reference proteome</keyword>
<evidence type="ECO:0000256" key="1">
    <source>
        <dbReference type="SAM" id="MobiDB-lite"/>
    </source>
</evidence>
<feature type="region of interest" description="Disordered" evidence="1">
    <location>
        <begin position="86"/>
        <end position="164"/>
    </location>
</feature>